<dbReference type="OrthoDB" id="5390at2759"/>
<comment type="caution">
    <text evidence="5">The sequence shown here is derived from an EMBL/GenBank/DDBJ whole genome shotgun (WGS) entry which is preliminary data.</text>
</comment>
<dbReference type="InterPro" id="IPR040447">
    <property type="entry name" value="RRM_Rrp7"/>
</dbReference>
<dbReference type="GO" id="GO:0032545">
    <property type="term" value="C:CURI complex"/>
    <property type="evidence" value="ECO:0007669"/>
    <property type="project" value="TreeGrafter"/>
</dbReference>
<dbReference type="AlphaFoldDB" id="A0A0P7AVQ0"/>
<dbReference type="CDD" id="cd12950">
    <property type="entry name" value="RRP7_Rrp7p"/>
    <property type="match status" value="1"/>
</dbReference>
<comment type="similarity">
    <text evidence="1">Belongs to the RRP7 family.</text>
</comment>
<feature type="compositionally biased region" description="Basic and acidic residues" evidence="2">
    <location>
        <begin position="294"/>
        <end position="314"/>
    </location>
</feature>
<dbReference type="GO" id="GO:0034456">
    <property type="term" value="C:UTP-C complex"/>
    <property type="evidence" value="ECO:0007669"/>
    <property type="project" value="TreeGrafter"/>
</dbReference>
<evidence type="ECO:0000256" key="1">
    <source>
        <dbReference type="ARBA" id="ARBA00006110"/>
    </source>
</evidence>
<evidence type="ECO:0000313" key="6">
    <source>
        <dbReference type="Proteomes" id="UP000050424"/>
    </source>
</evidence>
<protein>
    <recommendedName>
        <fullName evidence="7">Ribosomal RNA-processing protein 7 C-terminal domain-containing protein</fullName>
    </recommendedName>
</protein>
<dbReference type="Proteomes" id="UP000050424">
    <property type="component" value="Unassembled WGS sequence"/>
</dbReference>
<keyword evidence="6" id="KW-1185">Reference proteome</keyword>
<feature type="region of interest" description="Disordered" evidence="2">
    <location>
        <begin position="292"/>
        <end position="314"/>
    </location>
</feature>
<dbReference type="InterPro" id="IPR024326">
    <property type="entry name" value="RRP7_C"/>
</dbReference>
<evidence type="ECO:0000259" key="3">
    <source>
        <dbReference type="Pfam" id="PF12923"/>
    </source>
</evidence>
<name>A0A0P7AVQ0_9HYPO</name>
<dbReference type="GO" id="GO:0000028">
    <property type="term" value="P:ribosomal small subunit assembly"/>
    <property type="evidence" value="ECO:0007669"/>
    <property type="project" value="TreeGrafter"/>
</dbReference>
<evidence type="ECO:0000313" key="5">
    <source>
        <dbReference type="EMBL" id="KPM42030.1"/>
    </source>
</evidence>
<feature type="domain" description="Ribosomal RNA-processing protein 7 C-terminal" evidence="3">
    <location>
        <begin position="240"/>
        <end position="359"/>
    </location>
</feature>
<dbReference type="EMBL" id="LKCW01000055">
    <property type="protein sequence ID" value="KPM42030.1"/>
    <property type="molecule type" value="Genomic_DNA"/>
</dbReference>
<feature type="domain" description="Rrp7 RRM-like N-terminal" evidence="4">
    <location>
        <begin position="58"/>
        <end position="230"/>
    </location>
</feature>
<reference evidence="5 6" key="1">
    <citation type="submission" date="2015-09" db="EMBL/GenBank/DDBJ databases">
        <title>Draft genome of a European isolate of the apple canker pathogen Neonectria ditissima.</title>
        <authorList>
            <person name="Gomez-Cortecero A."/>
            <person name="Harrison R.J."/>
            <person name="Armitage A.D."/>
        </authorList>
    </citation>
    <scope>NUCLEOTIDE SEQUENCE [LARGE SCALE GENOMIC DNA]</scope>
    <source>
        <strain evidence="5 6">R09/05</strain>
    </source>
</reference>
<sequence>MWGSPFFLLSPDLRIFFPVHDQLDILRFLPAPSQPPASLQGRRGQLTMAPVEDTSDQFAVLPIKIPGTSSYPETAIHEVRVRRNAPKIPSASDSRSLFLKNIPADCTEPHFRAVFTELVGAGRFESITFEDQNKSSLPIDPAHATKLNALARKRKREEVEAEERAQEEEAVQLPQIWSRRLQRSSSTAIVLLADEKSVQQVLKAIAKVHKTKKYPSWGSNLADEVPALGSSWVASHLQMSRVDKQATQKAVHAFFNAFNRKEKEAAELSKRLRNEPDDDGFVTVVRGGRVAPASRDEAEEAKRKMIDRDTKKKSETQDFYRFQLRERRKAEQAALLRSFEEDRRKVNAMRQKRGKFRPET</sequence>
<proteinExistence type="inferred from homology"/>
<accession>A0A0P7AVQ0</accession>
<dbReference type="Gene3D" id="6.10.250.1770">
    <property type="match status" value="1"/>
</dbReference>
<gene>
    <name evidence="5" type="ORF">AK830_g4513</name>
</gene>
<dbReference type="Pfam" id="PF12923">
    <property type="entry name" value="RRP7"/>
    <property type="match status" value="1"/>
</dbReference>
<evidence type="ECO:0008006" key="7">
    <source>
        <dbReference type="Google" id="ProtNLM"/>
    </source>
</evidence>
<dbReference type="STRING" id="78410.A0A0P7AVQ0"/>
<evidence type="ECO:0000256" key="2">
    <source>
        <dbReference type="SAM" id="MobiDB-lite"/>
    </source>
</evidence>
<dbReference type="GO" id="GO:0006364">
    <property type="term" value="P:rRNA processing"/>
    <property type="evidence" value="ECO:0007669"/>
    <property type="project" value="TreeGrafter"/>
</dbReference>
<organism evidence="5 6">
    <name type="scientific">Neonectria ditissima</name>
    <dbReference type="NCBI Taxonomy" id="78410"/>
    <lineage>
        <taxon>Eukaryota</taxon>
        <taxon>Fungi</taxon>
        <taxon>Dikarya</taxon>
        <taxon>Ascomycota</taxon>
        <taxon>Pezizomycotina</taxon>
        <taxon>Sordariomycetes</taxon>
        <taxon>Hypocreomycetidae</taxon>
        <taxon>Hypocreales</taxon>
        <taxon>Nectriaceae</taxon>
        <taxon>Neonectria</taxon>
    </lineage>
</organism>
<dbReference type="Pfam" id="PF17799">
    <property type="entry name" value="RRM_Rrp7"/>
    <property type="match status" value="1"/>
</dbReference>
<dbReference type="PANTHER" id="PTHR13191">
    <property type="entry name" value="RIBOSOMAL RNA PROCESSING PROTEIN 7-RELATED"/>
    <property type="match status" value="1"/>
</dbReference>
<dbReference type="InterPro" id="IPR040446">
    <property type="entry name" value="RRP7"/>
</dbReference>
<dbReference type="PANTHER" id="PTHR13191:SF0">
    <property type="entry name" value="RIBOSOMAL RNA-PROCESSING PROTEIN 7 HOMOLOG A-RELATED"/>
    <property type="match status" value="1"/>
</dbReference>
<evidence type="ECO:0000259" key="4">
    <source>
        <dbReference type="Pfam" id="PF17799"/>
    </source>
</evidence>